<evidence type="ECO:0000313" key="6">
    <source>
        <dbReference type="Proteomes" id="UP001165422"/>
    </source>
</evidence>
<keyword evidence="2" id="KW-0547">Nucleotide-binding</keyword>
<keyword evidence="1" id="KW-0813">Transport</keyword>
<dbReference type="Pfam" id="PF00005">
    <property type="entry name" value="ABC_tran"/>
    <property type="match status" value="1"/>
</dbReference>
<accession>A0ABS8N5U3</accession>
<evidence type="ECO:0000313" key="5">
    <source>
        <dbReference type="EMBL" id="MCC9295191.1"/>
    </source>
</evidence>
<keyword evidence="6" id="KW-1185">Reference proteome</keyword>
<gene>
    <name evidence="5" type="ORF">LN736_10020</name>
</gene>
<evidence type="ECO:0000259" key="4">
    <source>
        <dbReference type="PROSITE" id="PS50893"/>
    </source>
</evidence>
<dbReference type="NCBIfam" id="TIGR01727">
    <property type="entry name" value="oligo_HPY"/>
    <property type="match status" value="1"/>
</dbReference>
<dbReference type="EMBL" id="JAJJPB010000011">
    <property type="protein sequence ID" value="MCC9295191.1"/>
    <property type="molecule type" value="Genomic_DNA"/>
</dbReference>
<reference evidence="5" key="1">
    <citation type="submission" date="2021-11" db="EMBL/GenBank/DDBJ databases">
        <authorList>
            <person name="Qingchun L."/>
            <person name="Dong Z."/>
            <person name="Zongwei Q."/>
            <person name="Jia Z."/>
            <person name="Duotao L."/>
        </authorList>
    </citation>
    <scope>NUCLEOTIDE SEQUENCE</scope>
    <source>
        <strain evidence="5">WLY-B-L2</strain>
    </source>
</reference>
<feature type="domain" description="ABC transporter" evidence="4">
    <location>
        <begin position="11"/>
        <end position="255"/>
    </location>
</feature>
<dbReference type="CDD" id="cd03257">
    <property type="entry name" value="ABC_NikE_OppD_transporters"/>
    <property type="match status" value="1"/>
</dbReference>
<protein>
    <submittedName>
        <fullName evidence="5">ABC transporter ATP-binding protein</fullName>
    </submittedName>
</protein>
<dbReference type="Proteomes" id="UP001165422">
    <property type="component" value="Unassembled WGS sequence"/>
</dbReference>
<dbReference type="InterPro" id="IPR003439">
    <property type="entry name" value="ABC_transporter-like_ATP-bd"/>
</dbReference>
<dbReference type="InterPro" id="IPR050319">
    <property type="entry name" value="ABC_transp_ATP-bind"/>
</dbReference>
<comment type="caution">
    <text evidence="5">The sequence shown here is derived from an EMBL/GenBank/DDBJ whole genome shotgun (WGS) entry which is preliminary data.</text>
</comment>
<name>A0ABS8N5U3_9CLOT</name>
<dbReference type="Gene3D" id="3.40.50.300">
    <property type="entry name" value="P-loop containing nucleotide triphosphate hydrolases"/>
    <property type="match status" value="1"/>
</dbReference>
<dbReference type="PANTHER" id="PTHR43776">
    <property type="entry name" value="TRANSPORT ATP-BINDING PROTEIN"/>
    <property type="match status" value="1"/>
</dbReference>
<dbReference type="InterPro" id="IPR017871">
    <property type="entry name" value="ABC_transporter-like_CS"/>
</dbReference>
<dbReference type="SUPFAM" id="SSF52540">
    <property type="entry name" value="P-loop containing nucleoside triphosphate hydrolases"/>
    <property type="match status" value="1"/>
</dbReference>
<sequence length="322" mass="36391">MILEEKKQPILEIENLTKQFQMEDKRRLTAVNDVSLKLYEGECLGLVGESGCGKSTLADMIVHLEEPTSGKIIFRNQDITNLRGEKLRQNRRKIQMIFQDISETFNPRMKVRETIAEPLLNFKLIDKHSARKKAAELLEAVGMSENFADRYPHQLSGGQRQRVAIARAVSLKPEIIVCDEVTSALDVSVQKQVLSLLEDLQRKEKLSYIFICHDLAVVKNISHRVVVMYLGKIVEIIDSCKLISSACHPYTKALLSSVLSVKKADNSRIEIIKDEPPSPYCLPPGCSFSSRCERCSDVCLKEKPELKVIGKSHLVACHLFDK</sequence>
<dbReference type="PROSITE" id="PS50893">
    <property type="entry name" value="ABC_TRANSPORTER_2"/>
    <property type="match status" value="1"/>
</dbReference>
<dbReference type="GO" id="GO:0005524">
    <property type="term" value="F:ATP binding"/>
    <property type="evidence" value="ECO:0007669"/>
    <property type="project" value="UniProtKB-KW"/>
</dbReference>
<evidence type="ECO:0000256" key="2">
    <source>
        <dbReference type="ARBA" id="ARBA00022741"/>
    </source>
</evidence>
<dbReference type="PROSITE" id="PS00211">
    <property type="entry name" value="ABC_TRANSPORTER_1"/>
    <property type="match status" value="1"/>
</dbReference>
<dbReference type="SMART" id="SM00382">
    <property type="entry name" value="AAA"/>
    <property type="match status" value="1"/>
</dbReference>
<keyword evidence="3 5" id="KW-0067">ATP-binding</keyword>
<dbReference type="RefSeq" id="WP_229981495.1">
    <property type="nucleotide sequence ID" value="NZ_JAJJPB010000011.1"/>
</dbReference>
<evidence type="ECO:0000256" key="3">
    <source>
        <dbReference type="ARBA" id="ARBA00022840"/>
    </source>
</evidence>
<dbReference type="InterPro" id="IPR003593">
    <property type="entry name" value="AAA+_ATPase"/>
</dbReference>
<dbReference type="Pfam" id="PF08352">
    <property type="entry name" value="oligo_HPY"/>
    <property type="match status" value="1"/>
</dbReference>
<dbReference type="InterPro" id="IPR013563">
    <property type="entry name" value="Oligopep_ABC_C"/>
</dbReference>
<dbReference type="PANTHER" id="PTHR43776:SF8">
    <property type="entry name" value="ABC TRANSPORTER, ATP-BINDING PROTEIN"/>
    <property type="match status" value="1"/>
</dbReference>
<proteinExistence type="predicted"/>
<organism evidence="5 6">
    <name type="scientific">Clostridium aromativorans</name>
    <dbReference type="NCBI Taxonomy" id="2836848"/>
    <lineage>
        <taxon>Bacteria</taxon>
        <taxon>Bacillati</taxon>
        <taxon>Bacillota</taxon>
        <taxon>Clostridia</taxon>
        <taxon>Eubacteriales</taxon>
        <taxon>Clostridiaceae</taxon>
        <taxon>Clostridium</taxon>
    </lineage>
</organism>
<dbReference type="InterPro" id="IPR027417">
    <property type="entry name" value="P-loop_NTPase"/>
</dbReference>
<evidence type="ECO:0000256" key="1">
    <source>
        <dbReference type="ARBA" id="ARBA00022448"/>
    </source>
</evidence>